<feature type="chain" id="PRO_5047241818" description="DUF2846 domain-containing protein" evidence="1">
    <location>
        <begin position="23"/>
        <end position="152"/>
    </location>
</feature>
<evidence type="ECO:0000313" key="4">
    <source>
        <dbReference type="Proteomes" id="UP000060277"/>
    </source>
</evidence>
<keyword evidence="4" id="KW-1185">Reference proteome</keyword>
<dbReference type="PIRSF" id="PIRSF012335">
    <property type="entry name" value="UCP012335"/>
    <property type="match status" value="1"/>
</dbReference>
<dbReference type="RefSeq" id="WP_058380189.1">
    <property type="nucleotide sequence ID" value="NZ_CP013480.3"/>
</dbReference>
<dbReference type="Pfam" id="PF11008">
    <property type="entry name" value="DUF2846"/>
    <property type="match status" value="1"/>
</dbReference>
<name>A0ABN4JPV6_9BURK</name>
<sequence>MKQVSRLLLAGMAASFFLAGCASGPKRAEMASAIPTIKTGEGRVYFYRSSSPFGAAVQPEIRLNDEIVGSSKPGGFFFVDRPAGQYKASASTETEKTLSFSLDSGETKYVRSSVSMGLLIGHVVLELEQPEVGEAALDSMSYTGKDAVAQSK</sequence>
<evidence type="ECO:0000313" key="3">
    <source>
        <dbReference type="EMBL" id="ALS63338.1"/>
    </source>
</evidence>
<proteinExistence type="predicted"/>
<keyword evidence="1" id="KW-0732">Signal</keyword>
<evidence type="ECO:0000259" key="2">
    <source>
        <dbReference type="Pfam" id="PF11008"/>
    </source>
</evidence>
<dbReference type="InterPro" id="IPR022548">
    <property type="entry name" value="DUF2846"/>
</dbReference>
<dbReference type="EMBL" id="CP013480">
    <property type="protein sequence ID" value="ALS63338.1"/>
    <property type="molecule type" value="Genomic_DNA"/>
</dbReference>
<gene>
    <name evidence="3" type="ORF">AT302_16515</name>
</gene>
<feature type="domain" description="DUF2846" evidence="2">
    <location>
        <begin position="39"/>
        <end position="117"/>
    </location>
</feature>
<reference evidence="4" key="1">
    <citation type="submission" date="2015-12" db="EMBL/GenBank/DDBJ databases">
        <title>Complete genome sequence of Pandoraea norimbergensis DSM 11628.</title>
        <authorList>
            <person name="Ee R."/>
            <person name="Lim Y.-L."/>
            <person name="Yong D."/>
            <person name="Yin W.-F."/>
            <person name="Chan K.-G."/>
        </authorList>
    </citation>
    <scope>NUCLEOTIDE SEQUENCE [LARGE SCALE GENOMIC DNA]</scope>
    <source>
        <strain evidence="4">DSM 11628</strain>
    </source>
</reference>
<organism evidence="3 4">
    <name type="scientific">Pandoraea norimbergensis</name>
    <dbReference type="NCBI Taxonomy" id="93219"/>
    <lineage>
        <taxon>Bacteria</taxon>
        <taxon>Pseudomonadati</taxon>
        <taxon>Pseudomonadota</taxon>
        <taxon>Betaproteobacteria</taxon>
        <taxon>Burkholderiales</taxon>
        <taxon>Burkholderiaceae</taxon>
        <taxon>Pandoraea</taxon>
    </lineage>
</organism>
<accession>A0ABN4JPV6</accession>
<dbReference type="PROSITE" id="PS51257">
    <property type="entry name" value="PROKAR_LIPOPROTEIN"/>
    <property type="match status" value="1"/>
</dbReference>
<dbReference type="InterPro" id="IPR016596">
    <property type="entry name" value="UCP012335"/>
</dbReference>
<dbReference type="Proteomes" id="UP000060277">
    <property type="component" value="Chromosome"/>
</dbReference>
<protein>
    <recommendedName>
        <fullName evidence="2">DUF2846 domain-containing protein</fullName>
    </recommendedName>
</protein>
<evidence type="ECO:0000256" key="1">
    <source>
        <dbReference type="SAM" id="SignalP"/>
    </source>
</evidence>
<feature type="signal peptide" evidence="1">
    <location>
        <begin position="1"/>
        <end position="22"/>
    </location>
</feature>